<accession>A0A1H2NDP8</accession>
<evidence type="ECO:0000313" key="3">
    <source>
        <dbReference type="Proteomes" id="UP000198825"/>
    </source>
</evidence>
<dbReference type="Proteomes" id="UP000198825">
    <property type="component" value="Chromosome I"/>
</dbReference>
<protein>
    <submittedName>
        <fullName evidence="2">Predicted neuraminidase (Sialidase)</fullName>
    </submittedName>
</protein>
<dbReference type="Pfam" id="PF13088">
    <property type="entry name" value="BNR_2"/>
    <property type="match status" value="1"/>
</dbReference>
<dbReference type="OrthoDB" id="41724at2"/>
<gene>
    <name evidence="2" type="ORF">SAMN04488544_3776</name>
</gene>
<organism evidence="2 3">
    <name type="scientific">Microlunatus sagamiharensis</name>
    <dbReference type="NCBI Taxonomy" id="546874"/>
    <lineage>
        <taxon>Bacteria</taxon>
        <taxon>Bacillati</taxon>
        <taxon>Actinomycetota</taxon>
        <taxon>Actinomycetes</taxon>
        <taxon>Propionibacteriales</taxon>
        <taxon>Propionibacteriaceae</taxon>
        <taxon>Microlunatus</taxon>
    </lineage>
</organism>
<dbReference type="EMBL" id="LT629799">
    <property type="protein sequence ID" value="SDV03301.1"/>
    <property type="molecule type" value="Genomic_DNA"/>
</dbReference>
<reference evidence="3" key="1">
    <citation type="submission" date="2016-10" db="EMBL/GenBank/DDBJ databases">
        <authorList>
            <person name="Varghese N."/>
            <person name="Submissions S."/>
        </authorList>
    </citation>
    <scope>NUCLEOTIDE SEQUENCE [LARGE SCALE GENOMIC DNA]</scope>
    <source>
        <strain evidence="3">DSM 21743</strain>
    </source>
</reference>
<sequence length="411" mass="44799">MTSRYADQAGVVATVPPELFDGRLRPGPGTGRQDAYLATATVQSHAAMLHRLGNGDLGLVWFGGTQEGVGDVSVWFSRLADGAERWSEPVRLSDDGTRSEQNPVLFRTPTGRLWLLYTAQRAGHQDTAEVRRRLSDDDGATWGEAETLFAADEQGGVFVRQPVLVTASGRWLLPVFRCARVPGQAWSGDDDTSSVMISDDEGTTWREVAVPGSTGCVHMNPVELSDGSLHALFRSRWADHVYESRSDDDGETWSVPAPTALPNNNSSIQQQRLADGRLALVYNHASREDATGRRENLYDEIGDDGLVEPGQLVAATAPERDPGARRAFWGAPRAPLSLAFSSDGGATFEVAGDLDEGDGFCLTNNSRDRLNRELSYPAVLEAPDGSLDVAYTWHRQTIKHVRIPAGWRQDA</sequence>
<keyword evidence="3" id="KW-1185">Reference proteome</keyword>
<dbReference type="SUPFAM" id="SSF50939">
    <property type="entry name" value="Sialidases"/>
    <property type="match status" value="1"/>
</dbReference>
<proteinExistence type="predicted"/>
<evidence type="ECO:0000259" key="1">
    <source>
        <dbReference type="Pfam" id="PF13088"/>
    </source>
</evidence>
<dbReference type="AlphaFoldDB" id="A0A1H2NDP8"/>
<dbReference type="CDD" id="cd15482">
    <property type="entry name" value="Sialidase_non-viral"/>
    <property type="match status" value="1"/>
</dbReference>
<dbReference type="InterPro" id="IPR011040">
    <property type="entry name" value="Sialidase"/>
</dbReference>
<dbReference type="Gene3D" id="2.120.10.10">
    <property type="match status" value="1"/>
</dbReference>
<dbReference type="InterPro" id="IPR036278">
    <property type="entry name" value="Sialidase_sf"/>
</dbReference>
<feature type="domain" description="Sialidase" evidence="1">
    <location>
        <begin position="55"/>
        <end position="389"/>
    </location>
</feature>
<dbReference type="PANTHER" id="PTHR43752">
    <property type="entry name" value="BNR/ASP-BOX REPEAT FAMILY PROTEIN"/>
    <property type="match status" value="1"/>
</dbReference>
<dbReference type="PANTHER" id="PTHR43752:SF2">
    <property type="entry name" value="BNR_ASP-BOX REPEAT FAMILY PROTEIN"/>
    <property type="match status" value="1"/>
</dbReference>
<evidence type="ECO:0000313" key="2">
    <source>
        <dbReference type="EMBL" id="SDV03301.1"/>
    </source>
</evidence>
<dbReference type="RefSeq" id="WP_091078026.1">
    <property type="nucleotide sequence ID" value="NZ_LT629799.1"/>
</dbReference>
<dbReference type="STRING" id="546874.SAMN04488544_3776"/>
<name>A0A1H2NDP8_9ACTN</name>